<feature type="compositionally biased region" description="Polar residues" evidence="1">
    <location>
        <begin position="28"/>
        <end position="39"/>
    </location>
</feature>
<dbReference type="InterPro" id="IPR022689">
    <property type="entry name" value="Iron_dep_repressor"/>
</dbReference>
<dbReference type="KEGG" id="harc:HARCEL1_00280"/>
<name>A0A2R4WXJ5_9EURY</name>
<feature type="domain" description="HTH dtxR-type" evidence="2">
    <location>
        <begin position="68"/>
        <end position="109"/>
    </location>
</feature>
<dbReference type="PANTHER" id="PTHR33238">
    <property type="entry name" value="IRON (METAL) DEPENDENT REPRESSOR, DTXR FAMILY"/>
    <property type="match status" value="1"/>
</dbReference>
<dbReference type="InterPro" id="IPR050536">
    <property type="entry name" value="DtxR_MntR_Metal-Reg"/>
</dbReference>
<sequence length="183" mass="19691">MSPPSRPGVNSTRWSIGVTASVARPAGRSSTGAPMSKSTLDADDRPVSPGEGRYLCGILDRQLRSDPPISNGALADSLGVSAASVTEMVEAFADRGFVAYTPYEGVELTDRGERIAREILWRRCTVEQYFERHLDVEMAVQRAYRVGRSLPAAAIEAMHGEIDRTCQTACEATTASDCPTLAP</sequence>
<organism evidence="3 4">
    <name type="scientific">Halococcoides cellulosivorans</name>
    <dbReference type="NCBI Taxonomy" id="1679096"/>
    <lineage>
        <taxon>Archaea</taxon>
        <taxon>Methanobacteriati</taxon>
        <taxon>Methanobacteriota</taxon>
        <taxon>Stenosarchaea group</taxon>
        <taxon>Halobacteria</taxon>
        <taxon>Halobacteriales</taxon>
        <taxon>Haloarculaceae</taxon>
        <taxon>Halococcoides</taxon>
    </lineage>
</organism>
<dbReference type="InterPro" id="IPR022687">
    <property type="entry name" value="HTH_DTXR"/>
</dbReference>
<dbReference type="SMART" id="SM00529">
    <property type="entry name" value="HTH_DTXR"/>
    <property type="match status" value="1"/>
</dbReference>
<dbReference type="GO" id="GO:0046914">
    <property type="term" value="F:transition metal ion binding"/>
    <property type="evidence" value="ECO:0007669"/>
    <property type="project" value="InterPro"/>
</dbReference>
<dbReference type="EMBL" id="CP028858">
    <property type="protein sequence ID" value="AWB26264.1"/>
    <property type="molecule type" value="Genomic_DNA"/>
</dbReference>
<dbReference type="Gene3D" id="1.10.10.10">
    <property type="entry name" value="Winged helix-like DNA-binding domain superfamily/Winged helix DNA-binding domain"/>
    <property type="match status" value="1"/>
</dbReference>
<accession>A0A2R4WXJ5</accession>
<dbReference type="PROSITE" id="PS50944">
    <property type="entry name" value="HTH_DTXR"/>
    <property type="match status" value="1"/>
</dbReference>
<dbReference type="SUPFAM" id="SSF46785">
    <property type="entry name" value="Winged helix' DNA-binding domain"/>
    <property type="match status" value="1"/>
</dbReference>
<dbReference type="AlphaFoldDB" id="A0A2R4WXJ5"/>
<protein>
    <submittedName>
        <fullName evidence="3">Metal-dependent transcriptional regulator</fullName>
    </submittedName>
</protein>
<keyword evidence="4" id="KW-1185">Reference proteome</keyword>
<feature type="region of interest" description="Disordered" evidence="1">
    <location>
        <begin position="1"/>
        <end position="48"/>
    </location>
</feature>
<dbReference type="Proteomes" id="UP000244727">
    <property type="component" value="Chromosome"/>
</dbReference>
<dbReference type="InterPro" id="IPR036390">
    <property type="entry name" value="WH_DNA-bd_sf"/>
</dbReference>
<dbReference type="PANTHER" id="PTHR33238:SF7">
    <property type="entry name" value="IRON-DEPENDENT TRANSCRIPTIONAL REGULATOR"/>
    <property type="match status" value="1"/>
</dbReference>
<gene>
    <name evidence="3" type="ORF">HARCEL1_00280</name>
</gene>
<reference evidence="3 4" key="1">
    <citation type="submission" date="2018-04" db="EMBL/GenBank/DDBJ databases">
        <title>Halococcoides cellulosivorans gen. nov., sp. nov., an extremely halophilic cellulose-utilizing haloarchaeon from hypersaline lakes.</title>
        <authorList>
            <person name="Sorokin D.Y."/>
            <person name="Toshchakov S.V."/>
            <person name="Samarov N.I."/>
            <person name="Korzhenkov A."/>
            <person name="Kublanov I.V."/>
        </authorList>
    </citation>
    <scope>NUCLEOTIDE SEQUENCE [LARGE SCALE GENOMIC DNA]</scope>
    <source>
        <strain evidence="3 4">HArcel1</strain>
    </source>
</reference>
<dbReference type="InterPro" id="IPR036388">
    <property type="entry name" value="WH-like_DNA-bd_sf"/>
</dbReference>
<evidence type="ECO:0000313" key="4">
    <source>
        <dbReference type="Proteomes" id="UP000244727"/>
    </source>
</evidence>
<proteinExistence type="predicted"/>
<evidence type="ECO:0000259" key="2">
    <source>
        <dbReference type="PROSITE" id="PS50944"/>
    </source>
</evidence>
<dbReference type="GO" id="GO:0003677">
    <property type="term" value="F:DNA binding"/>
    <property type="evidence" value="ECO:0007669"/>
    <property type="project" value="InterPro"/>
</dbReference>
<evidence type="ECO:0000256" key="1">
    <source>
        <dbReference type="SAM" id="MobiDB-lite"/>
    </source>
</evidence>
<dbReference type="Pfam" id="PF01325">
    <property type="entry name" value="Fe_dep_repress"/>
    <property type="match status" value="1"/>
</dbReference>
<dbReference type="GO" id="GO:0003700">
    <property type="term" value="F:DNA-binding transcription factor activity"/>
    <property type="evidence" value="ECO:0007669"/>
    <property type="project" value="InterPro"/>
</dbReference>
<evidence type="ECO:0000313" key="3">
    <source>
        <dbReference type="EMBL" id="AWB26264.1"/>
    </source>
</evidence>